<feature type="binding site" evidence="9">
    <location>
        <begin position="117"/>
        <end position="120"/>
    </location>
    <ligand>
        <name>ATP</name>
        <dbReference type="ChEBI" id="CHEBI:30616"/>
    </ligand>
</feature>
<feature type="binding site" evidence="9">
    <location>
        <begin position="177"/>
        <end position="178"/>
    </location>
    <ligand>
        <name>ATP</name>
        <dbReference type="ChEBI" id="CHEBI:30616"/>
    </ligand>
</feature>
<dbReference type="CDD" id="cd03109">
    <property type="entry name" value="DTBS"/>
    <property type="match status" value="1"/>
</dbReference>
<comment type="cofactor">
    <cofactor evidence="9">
        <name>Mg(2+)</name>
        <dbReference type="ChEBI" id="CHEBI:18420"/>
    </cofactor>
</comment>
<evidence type="ECO:0000256" key="2">
    <source>
        <dbReference type="ARBA" id="ARBA00022598"/>
    </source>
</evidence>
<evidence type="ECO:0000256" key="7">
    <source>
        <dbReference type="ARBA" id="ARBA00022842"/>
    </source>
</evidence>
<comment type="catalytic activity">
    <reaction evidence="9">
        <text>(7R,8S)-7,8-diammoniononanoate + CO2 + ATP = (4R,5S)-dethiobiotin + ADP + phosphate + 3 H(+)</text>
        <dbReference type="Rhea" id="RHEA:15805"/>
        <dbReference type="ChEBI" id="CHEBI:15378"/>
        <dbReference type="ChEBI" id="CHEBI:16526"/>
        <dbReference type="ChEBI" id="CHEBI:30616"/>
        <dbReference type="ChEBI" id="CHEBI:43474"/>
        <dbReference type="ChEBI" id="CHEBI:149469"/>
        <dbReference type="ChEBI" id="CHEBI:149473"/>
        <dbReference type="ChEBI" id="CHEBI:456216"/>
        <dbReference type="EC" id="6.3.3.3"/>
    </reaction>
</comment>
<dbReference type="Proteomes" id="UP001157733">
    <property type="component" value="Chromosome"/>
</dbReference>
<keyword evidence="3 9" id="KW-0479">Metal-binding</keyword>
<keyword evidence="11" id="KW-1185">Reference proteome</keyword>
<dbReference type="GO" id="GO:0004141">
    <property type="term" value="F:dethiobiotin synthase activity"/>
    <property type="evidence" value="ECO:0007669"/>
    <property type="project" value="UniProtKB-EC"/>
</dbReference>
<feature type="binding site" evidence="9">
    <location>
        <begin position="14"/>
        <end position="19"/>
    </location>
    <ligand>
        <name>ATP</name>
        <dbReference type="ChEBI" id="CHEBI:30616"/>
    </ligand>
</feature>
<reference evidence="10 11" key="1">
    <citation type="submission" date="2022-09" db="EMBL/GenBank/DDBJ databases">
        <authorList>
            <person name="Kop L."/>
        </authorList>
    </citation>
    <scope>NUCLEOTIDE SEQUENCE [LARGE SCALE GENOMIC DNA]</scope>
    <source>
        <strain evidence="10 11">347</strain>
    </source>
</reference>
<dbReference type="RefSeq" id="WP_282010827.1">
    <property type="nucleotide sequence ID" value="NZ_OX336137.1"/>
</dbReference>
<keyword evidence="4 9" id="KW-0547">Nucleotide-binding</keyword>
<comment type="similarity">
    <text evidence="9">Belongs to the dethiobiotin synthetase family.</text>
</comment>
<gene>
    <name evidence="9 10" type="primary">bioD</name>
    <name evidence="10" type="ORF">NSPWAT_1053</name>
</gene>
<comment type="function">
    <text evidence="9">Catalyzes a mechanistically unusual reaction, the ATP-dependent insertion of CO2 between the N7 and N8 nitrogen atoms of 7,8-diaminopelargonic acid (DAPA, also called 7,8-diammoniononanoate) to form a ureido ring.</text>
</comment>
<organism evidence="10 11">
    <name type="scientific">Nitrospina watsonii</name>
    <dbReference type="NCBI Taxonomy" id="1323948"/>
    <lineage>
        <taxon>Bacteria</taxon>
        <taxon>Pseudomonadati</taxon>
        <taxon>Nitrospinota/Tectimicrobiota group</taxon>
        <taxon>Nitrospinota</taxon>
        <taxon>Nitrospinia</taxon>
        <taxon>Nitrospinales</taxon>
        <taxon>Nitrospinaceae</taxon>
        <taxon>Nitrospina</taxon>
    </lineage>
</organism>
<evidence type="ECO:0000256" key="1">
    <source>
        <dbReference type="ARBA" id="ARBA00022490"/>
    </source>
</evidence>
<proteinExistence type="inferred from homology"/>
<keyword evidence="5 9" id="KW-0093">Biotin biosynthesis</keyword>
<name>A0ABM9HCE3_9BACT</name>
<keyword evidence="7 9" id="KW-0460">Magnesium</keyword>
<dbReference type="NCBIfam" id="TIGR00347">
    <property type="entry name" value="bioD"/>
    <property type="match status" value="1"/>
</dbReference>
<dbReference type="InterPro" id="IPR004472">
    <property type="entry name" value="DTB_synth_BioD"/>
</dbReference>
<protein>
    <recommendedName>
        <fullName evidence="9">ATP-dependent dethiobiotin synthetase BioD</fullName>
        <ecNumber evidence="9">6.3.3.3</ecNumber>
    </recommendedName>
    <alternativeName>
        <fullName evidence="9">DTB synthetase</fullName>
        <shortName evidence="9">DTBS</shortName>
    </alternativeName>
    <alternativeName>
        <fullName evidence="9">Dethiobiotin synthase</fullName>
    </alternativeName>
</protein>
<evidence type="ECO:0000256" key="4">
    <source>
        <dbReference type="ARBA" id="ARBA00022741"/>
    </source>
</evidence>
<accession>A0ABM9HCE3</accession>
<comment type="pathway">
    <text evidence="9">Cofactor biosynthesis; biotin biosynthesis; biotin from 7,8-diaminononanoate: step 1/2.</text>
</comment>
<keyword evidence="6 9" id="KW-0067">ATP-binding</keyword>
<evidence type="ECO:0000256" key="9">
    <source>
        <dbReference type="HAMAP-Rule" id="MF_00336"/>
    </source>
</evidence>
<dbReference type="SUPFAM" id="SSF52540">
    <property type="entry name" value="P-loop containing nucleoside triphosphate hydrolases"/>
    <property type="match status" value="1"/>
</dbReference>
<comment type="subunit">
    <text evidence="9">Homodimer.</text>
</comment>
<feature type="active site" evidence="9">
    <location>
        <position position="39"/>
    </location>
</feature>
<sequence length="238" mass="25395">MAAKGYFITATDTGIGKTVVTAALLALLRQHGQNAGFIKPVETGVDTHCSSSANSDAKFLLECSGLDEPLEAICPLRLKTPAAPYQSAEIENMEIDPAALVAACRSLAARYHPLLVEGVGGLRVPITPHYHVIDLIEELGFPVILVAGFQLGTLNHTLLSLDALHARGIPVKGVMFSDRKQDGLTDVEALQPALVSHLSKTPVLGRIPFIEDLSTDSFTPHLLAHLEQMINLPALLDG</sequence>
<dbReference type="PANTHER" id="PTHR43210:SF2">
    <property type="entry name" value="ATP-DEPENDENT DETHIOBIOTIN SYNTHETASE BIOD 2"/>
    <property type="match status" value="1"/>
</dbReference>
<feature type="binding site" evidence="9">
    <location>
        <position position="56"/>
    </location>
    <ligand>
        <name>ATP</name>
        <dbReference type="ChEBI" id="CHEBI:30616"/>
    </ligand>
</feature>
<comment type="caution">
    <text evidence="9">Lacks conserved residue(s) required for the propagation of feature annotation.</text>
</comment>
<comment type="subcellular location">
    <subcellularLocation>
        <location evidence="9">Cytoplasm</location>
    </subcellularLocation>
</comment>
<evidence type="ECO:0000313" key="10">
    <source>
        <dbReference type="EMBL" id="CAI2717912.1"/>
    </source>
</evidence>
<feature type="binding site" evidence="9">
    <location>
        <position position="117"/>
    </location>
    <ligand>
        <name>Mg(2+)</name>
        <dbReference type="ChEBI" id="CHEBI:18420"/>
    </ligand>
</feature>
<dbReference type="Pfam" id="PF13500">
    <property type="entry name" value="AAA_26"/>
    <property type="match status" value="1"/>
</dbReference>
<comment type="catalytic activity">
    <reaction evidence="8">
        <text>(7R,8S)-8-amino-7-(carboxyamino)nonanoate + ATP = (4R,5S)-dethiobiotin + ADP + phosphate + H(+)</text>
        <dbReference type="Rhea" id="RHEA:63684"/>
        <dbReference type="ChEBI" id="CHEBI:15378"/>
        <dbReference type="ChEBI" id="CHEBI:30616"/>
        <dbReference type="ChEBI" id="CHEBI:43474"/>
        <dbReference type="ChEBI" id="CHEBI:149470"/>
        <dbReference type="ChEBI" id="CHEBI:149473"/>
        <dbReference type="ChEBI" id="CHEBI:456216"/>
    </reaction>
</comment>
<dbReference type="InterPro" id="IPR027417">
    <property type="entry name" value="P-loop_NTPase"/>
</dbReference>
<evidence type="ECO:0000256" key="3">
    <source>
        <dbReference type="ARBA" id="ARBA00022723"/>
    </source>
</evidence>
<keyword evidence="1 9" id="KW-0963">Cytoplasm</keyword>
<evidence type="ECO:0000313" key="11">
    <source>
        <dbReference type="Proteomes" id="UP001157733"/>
    </source>
</evidence>
<dbReference type="EMBL" id="OX336137">
    <property type="protein sequence ID" value="CAI2717912.1"/>
    <property type="molecule type" value="Genomic_DNA"/>
</dbReference>
<dbReference type="Gene3D" id="3.40.50.300">
    <property type="entry name" value="P-loop containing nucleotide triphosphate hydrolases"/>
    <property type="match status" value="1"/>
</dbReference>
<dbReference type="PANTHER" id="PTHR43210">
    <property type="entry name" value="DETHIOBIOTIN SYNTHETASE"/>
    <property type="match status" value="1"/>
</dbReference>
<keyword evidence="2 9" id="KW-0436">Ligase</keyword>
<feature type="binding site" evidence="9">
    <location>
        <position position="43"/>
    </location>
    <ligand>
        <name>substrate</name>
    </ligand>
</feature>
<evidence type="ECO:0000256" key="8">
    <source>
        <dbReference type="ARBA" id="ARBA00047386"/>
    </source>
</evidence>
<feature type="binding site" evidence="9">
    <location>
        <position position="56"/>
    </location>
    <ligand>
        <name>Mg(2+)</name>
        <dbReference type="ChEBI" id="CHEBI:18420"/>
    </ligand>
</feature>
<dbReference type="HAMAP" id="MF_00336">
    <property type="entry name" value="BioD"/>
    <property type="match status" value="1"/>
</dbReference>
<dbReference type="PIRSF" id="PIRSF006755">
    <property type="entry name" value="DTB_synth"/>
    <property type="match status" value="1"/>
</dbReference>
<dbReference type="EC" id="6.3.3.3" evidence="9"/>
<feature type="binding site" evidence="9">
    <location>
        <begin position="208"/>
        <end position="210"/>
    </location>
    <ligand>
        <name>ATP</name>
        <dbReference type="ChEBI" id="CHEBI:30616"/>
    </ligand>
</feature>
<feature type="binding site" evidence="9">
    <location>
        <position position="18"/>
    </location>
    <ligand>
        <name>Mg(2+)</name>
        <dbReference type="ChEBI" id="CHEBI:18420"/>
    </ligand>
</feature>
<evidence type="ECO:0000256" key="6">
    <source>
        <dbReference type="ARBA" id="ARBA00022840"/>
    </source>
</evidence>
<evidence type="ECO:0000256" key="5">
    <source>
        <dbReference type="ARBA" id="ARBA00022756"/>
    </source>
</evidence>